<protein>
    <submittedName>
        <fullName evidence="1">Uncharacterized protein</fullName>
    </submittedName>
</protein>
<organism evidence="1 2">
    <name type="scientific">Trifolium subterraneum</name>
    <name type="common">Subterranean clover</name>
    <dbReference type="NCBI Taxonomy" id="3900"/>
    <lineage>
        <taxon>Eukaryota</taxon>
        <taxon>Viridiplantae</taxon>
        <taxon>Streptophyta</taxon>
        <taxon>Embryophyta</taxon>
        <taxon>Tracheophyta</taxon>
        <taxon>Spermatophyta</taxon>
        <taxon>Magnoliopsida</taxon>
        <taxon>eudicotyledons</taxon>
        <taxon>Gunneridae</taxon>
        <taxon>Pentapetalae</taxon>
        <taxon>rosids</taxon>
        <taxon>fabids</taxon>
        <taxon>Fabales</taxon>
        <taxon>Fabaceae</taxon>
        <taxon>Papilionoideae</taxon>
        <taxon>50 kb inversion clade</taxon>
        <taxon>NPAAA clade</taxon>
        <taxon>Hologalegina</taxon>
        <taxon>IRL clade</taxon>
        <taxon>Trifolieae</taxon>
        <taxon>Trifolium</taxon>
    </lineage>
</organism>
<proteinExistence type="predicted"/>
<dbReference type="EMBL" id="DF974376">
    <property type="protein sequence ID" value="GAU48058.1"/>
    <property type="molecule type" value="Genomic_DNA"/>
</dbReference>
<dbReference type="AlphaFoldDB" id="A0A2Z6NV62"/>
<gene>
    <name evidence="1" type="ORF">TSUD_377320</name>
</gene>
<evidence type="ECO:0000313" key="1">
    <source>
        <dbReference type="EMBL" id="GAU48058.1"/>
    </source>
</evidence>
<reference evidence="2" key="1">
    <citation type="journal article" date="2017" name="Front. Plant Sci.">
        <title>Climate Clever Clovers: New Paradigm to Reduce the Environmental Footprint of Ruminants by Breeding Low Methanogenic Forages Utilizing Haplotype Variation.</title>
        <authorList>
            <person name="Kaur P."/>
            <person name="Appels R."/>
            <person name="Bayer P.E."/>
            <person name="Keeble-Gagnere G."/>
            <person name="Wang J."/>
            <person name="Hirakawa H."/>
            <person name="Shirasawa K."/>
            <person name="Vercoe P."/>
            <person name="Stefanova K."/>
            <person name="Durmic Z."/>
            <person name="Nichols P."/>
            <person name="Revell C."/>
            <person name="Isobe S.N."/>
            <person name="Edwards D."/>
            <person name="Erskine W."/>
        </authorList>
    </citation>
    <scope>NUCLEOTIDE SEQUENCE [LARGE SCALE GENOMIC DNA]</scope>
    <source>
        <strain evidence="2">cv. Daliak</strain>
    </source>
</reference>
<name>A0A2Z6NV62_TRISU</name>
<sequence length="104" mass="11731">MDLEETRPTNNQLLDGLAYQQHALEASVAASNQNFHDQIDNIKQKQQHLEAKLDSRFDSLSSLIHKMDARLDSLPVQSRSDLHSAALNLSICPHPHKHNTQEIA</sequence>
<accession>A0A2Z6NV62</accession>
<keyword evidence="2" id="KW-1185">Reference proteome</keyword>
<dbReference type="Proteomes" id="UP000242715">
    <property type="component" value="Unassembled WGS sequence"/>
</dbReference>
<evidence type="ECO:0000313" key="2">
    <source>
        <dbReference type="Proteomes" id="UP000242715"/>
    </source>
</evidence>